<dbReference type="PIRSF" id="PIRSF002419">
    <property type="entry name" value="Tetraspanin"/>
    <property type="match status" value="1"/>
</dbReference>
<comment type="caution">
    <text evidence="7">The sequence shown here is derived from an EMBL/GenBank/DDBJ whole genome shotgun (WGS) entry which is preliminary data.</text>
</comment>
<dbReference type="STRING" id="947166.A0A1D1VUR8"/>
<dbReference type="OrthoDB" id="6134317at2759"/>
<keyword evidence="5 6" id="KW-0472">Membrane</keyword>
<dbReference type="InterPro" id="IPR018499">
    <property type="entry name" value="Tetraspanin/Peripherin"/>
</dbReference>
<dbReference type="GO" id="GO:0005886">
    <property type="term" value="C:plasma membrane"/>
    <property type="evidence" value="ECO:0007669"/>
    <property type="project" value="TreeGrafter"/>
</dbReference>
<dbReference type="Gene3D" id="1.10.1450.10">
    <property type="entry name" value="Tetraspanin"/>
    <property type="match status" value="1"/>
</dbReference>
<evidence type="ECO:0000256" key="5">
    <source>
        <dbReference type="ARBA" id="ARBA00023136"/>
    </source>
</evidence>
<dbReference type="SUPFAM" id="SSF48652">
    <property type="entry name" value="Tetraspanin"/>
    <property type="match status" value="1"/>
</dbReference>
<name>A0A1D1VUR8_RAMVA</name>
<dbReference type="Pfam" id="PF00335">
    <property type="entry name" value="Tetraspanin"/>
    <property type="match status" value="1"/>
</dbReference>
<keyword evidence="4 6" id="KW-1133">Transmembrane helix</keyword>
<evidence type="ECO:0000256" key="6">
    <source>
        <dbReference type="RuleBase" id="RU361218"/>
    </source>
</evidence>
<comment type="similarity">
    <text evidence="2 6">Belongs to the tetraspanin (TM4SF) family.</text>
</comment>
<dbReference type="Proteomes" id="UP000186922">
    <property type="component" value="Unassembled WGS sequence"/>
</dbReference>
<dbReference type="EMBL" id="BDGG01000012">
    <property type="protein sequence ID" value="GAV05220.1"/>
    <property type="molecule type" value="Genomic_DNA"/>
</dbReference>
<evidence type="ECO:0000313" key="7">
    <source>
        <dbReference type="EMBL" id="GAV05220.1"/>
    </source>
</evidence>
<feature type="transmembrane region" description="Helical" evidence="6">
    <location>
        <begin position="108"/>
        <end position="131"/>
    </location>
</feature>
<evidence type="ECO:0000256" key="2">
    <source>
        <dbReference type="ARBA" id="ARBA00006840"/>
    </source>
</evidence>
<dbReference type="AlphaFoldDB" id="A0A1D1VUR8"/>
<protein>
    <recommendedName>
        <fullName evidence="6">Tetraspanin</fullName>
    </recommendedName>
</protein>
<evidence type="ECO:0000256" key="1">
    <source>
        <dbReference type="ARBA" id="ARBA00004141"/>
    </source>
</evidence>
<feature type="transmembrane region" description="Helical" evidence="6">
    <location>
        <begin position="264"/>
        <end position="285"/>
    </location>
</feature>
<evidence type="ECO:0000256" key="3">
    <source>
        <dbReference type="ARBA" id="ARBA00022692"/>
    </source>
</evidence>
<proteinExistence type="inferred from homology"/>
<sequence length="297" mass="32507">MMARDMGGPRCAKYSLYGINIVIIILACVTLGVGIWISSEVSHLVSSLNPSVNVDPSGRAYVDVTNKINDGVGQVQTVANLLITSGVFAILIGVLGIWAAYRESRALLITYAVILIIIVLLEIGAGIAWAVDRPKLLTNIANGYENAIDSYDYVMTTRDVNNRVIVTPYQTYNNNTVQPTIFINLIQTWVGCCGGRSGYTDFQNSPYWAKSGGVPPVYCCKMQNTRTLELKDPGCINVRTLDNSWMEQGCAPRLRAMVNRNTPTIIGVAVGIAIVDLLGIGFAFYQYRLISEGYRAF</sequence>
<feature type="transmembrane region" description="Helical" evidence="6">
    <location>
        <begin position="81"/>
        <end position="101"/>
    </location>
</feature>
<keyword evidence="8" id="KW-1185">Reference proteome</keyword>
<comment type="subcellular location">
    <subcellularLocation>
        <location evidence="1 6">Membrane</location>
        <topology evidence="1 6">Multi-pass membrane protein</topology>
    </subcellularLocation>
</comment>
<dbReference type="PROSITE" id="PS51257">
    <property type="entry name" value="PROKAR_LIPOPROTEIN"/>
    <property type="match status" value="1"/>
</dbReference>
<gene>
    <name evidence="7" type="primary">RvY_15387-1</name>
    <name evidence="7" type="synonym">RvY_15387.1</name>
    <name evidence="7" type="ORF">RvY_15387</name>
</gene>
<evidence type="ECO:0000256" key="4">
    <source>
        <dbReference type="ARBA" id="ARBA00022989"/>
    </source>
</evidence>
<organism evidence="7 8">
    <name type="scientific">Ramazzottius varieornatus</name>
    <name type="common">Water bear</name>
    <name type="synonym">Tardigrade</name>
    <dbReference type="NCBI Taxonomy" id="947166"/>
    <lineage>
        <taxon>Eukaryota</taxon>
        <taxon>Metazoa</taxon>
        <taxon>Ecdysozoa</taxon>
        <taxon>Tardigrada</taxon>
        <taxon>Eutardigrada</taxon>
        <taxon>Parachela</taxon>
        <taxon>Hypsibioidea</taxon>
        <taxon>Ramazzottiidae</taxon>
        <taxon>Ramazzottius</taxon>
    </lineage>
</organism>
<keyword evidence="3 6" id="KW-0812">Transmembrane</keyword>
<dbReference type="InterPro" id="IPR000301">
    <property type="entry name" value="Tetraspanin_animals"/>
</dbReference>
<dbReference type="InterPro" id="IPR008952">
    <property type="entry name" value="Tetraspanin_EC2_sf"/>
</dbReference>
<reference evidence="7 8" key="1">
    <citation type="journal article" date="2016" name="Nat. Commun.">
        <title>Extremotolerant tardigrade genome and improved radiotolerance of human cultured cells by tardigrade-unique protein.</title>
        <authorList>
            <person name="Hashimoto T."/>
            <person name="Horikawa D.D."/>
            <person name="Saito Y."/>
            <person name="Kuwahara H."/>
            <person name="Kozuka-Hata H."/>
            <person name="Shin-I T."/>
            <person name="Minakuchi Y."/>
            <person name="Ohishi K."/>
            <person name="Motoyama A."/>
            <person name="Aizu T."/>
            <person name="Enomoto A."/>
            <person name="Kondo K."/>
            <person name="Tanaka S."/>
            <person name="Hara Y."/>
            <person name="Koshikawa S."/>
            <person name="Sagara H."/>
            <person name="Miura T."/>
            <person name="Yokobori S."/>
            <person name="Miyagawa K."/>
            <person name="Suzuki Y."/>
            <person name="Kubo T."/>
            <person name="Oyama M."/>
            <person name="Kohara Y."/>
            <person name="Fujiyama A."/>
            <person name="Arakawa K."/>
            <person name="Katayama T."/>
            <person name="Toyoda A."/>
            <person name="Kunieda T."/>
        </authorList>
    </citation>
    <scope>NUCLEOTIDE SEQUENCE [LARGE SCALE GENOMIC DNA]</scope>
    <source>
        <strain evidence="7 8">YOKOZUNA-1</strain>
    </source>
</reference>
<accession>A0A1D1VUR8</accession>
<dbReference type="PRINTS" id="PR00259">
    <property type="entry name" value="TMFOUR"/>
</dbReference>
<feature type="transmembrane region" description="Helical" evidence="6">
    <location>
        <begin position="14"/>
        <end position="37"/>
    </location>
</feature>
<dbReference type="PANTHER" id="PTHR19282:SF544">
    <property type="entry name" value="TETRASPANIN"/>
    <property type="match status" value="1"/>
</dbReference>
<evidence type="ECO:0000313" key="8">
    <source>
        <dbReference type="Proteomes" id="UP000186922"/>
    </source>
</evidence>
<dbReference type="PANTHER" id="PTHR19282">
    <property type="entry name" value="TETRASPANIN"/>
    <property type="match status" value="1"/>
</dbReference>